<proteinExistence type="inferred from homology"/>
<gene>
    <name evidence="7" type="ORF">ZOSMA_76G00940</name>
</gene>
<keyword evidence="4" id="KW-0238">DNA-binding</keyword>
<name>A0A0K9NP32_ZOSMR</name>
<dbReference type="GO" id="GO:0000976">
    <property type="term" value="F:transcription cis-regulatory region binding"/>
    <property type="evidence" value="ECO:0000318"/>
    <property type="project" value="GO_Central"/>
</dbReference>
<dbReference type="OMA" id="QIEMTAF"/>
<dbReference type="InterPro" id="IPR007630">
    <property type="entry name" value="RNA_pol_sigma70_r4"/>
</dbReference>
<evidence type="ECO:0000256" key="5">
    <source>
        <dbReference type="ARBA" id="ARBA00023163"/>
    </source>
</evidence>
<dbReference type="OrthoDB" id="206108at2759"/>
<reference evidence="8" key="1">
    <citation type="journal article" date="2016" name="Nature">
        <title>The genome of the seagrass Zostera marina reveals angiosperm adaptation to the sea.</title>
        <authorList>
            <person name="Olsen J.L."/>
            <person name="Rouze P."/>
            <person name="Verhelst B."/>
            <person name="Lin Y.-C."/>
            <person name="Bayer T."/>
            <person name="Collen J."/>
            <person name="Dattolo E."/>
            <person name="De Paoli E."/>
            <person name="Dittami S."/>
            <person name="Maumus F."/>
            <person name="Michel G."/>
            <person name="Kersting A."/>
            <person name="Lauritano C."/>
            <person name="Lohaus R."/>
            <person name="Toepel M."/>
            <person name="Tonon T."/>
            <person name="Vanneste K."/>
            <person name="Amirebrahimi M."/>
            <person name="Brakel J."/>
            <person name="Bostroem C."/>
            <person name="Chovatia M."/>
            <person name="Grimwood J."/>
            <person name="Jenkins J.W."/>
            <person name="Jueterbock A."/>
            <person name="Mraz A."/>
            <person name="Stam W.T."/>
            <person name="Tice H."/>
            <person name="Bornberg-Bauer E."/>
            <person name="Green P.J."/>
            <person name="Pearson G.A."/>
            <person name="Procaccini G."/>
            <person name="Duarte C.M."/>
            <person name="Schmutz J."/>
            <person name="Reusch T.B.H."/>
            <person name="Van de Peer Y."/>
        </authorList>
    </citation>
    <scope>NUCLEOTIDE SEQUENCE [LARGE SCALE GENOMIC DNA]</scope>
    <source>
        <strain evidence="8">cv. Finnish</strain>
    </source>
</reference>
<evidence type="ECO:0000256" key="3">
    <source>
        <dbReference type="ARBA" id="ARBA00023082"/>
    </source>
</evidence>
<dbReference type="InterPro" id="IPR036388">
    <property type="entry name" value="WH-like_DNA-bd_sf"/>
</dbReference>
<evidence type="ECO:0000256" key="1">
    <source>
        <dbReference type="ARBA" id="ARBA00007788"/>
    </source>
</evidence>
<keyword evidence="5" id="KW-0804">Transcription</keyword>
<dbReference type="GO" id="GO:0003899">
    <property type="term" value="F:DNA-directed RNA polymerase activity"/>
    <property type="evidence" value="ECO:0000318"/>
    <property type="project" value="GO_Central"/>
</dbReference>
<dbReference type="Pfam" id="PF04545">
    <property type="entry name" value="Sigma70_r4"/>
    <property type="match status" value="1"/>
</dbReference>
<dbReference type="CDD" id="cd06171">
    <property type="entry name" value="Sigma70_r4"/>
    <property type="match status" value="1"/>
</dbReference>
<organism evidence="7 8">
    <name type="scientific">Zostera marina</name>
    <name type="common">Eelgrass</name>
    <dbReference type="NCBI Taxonomy" id="29655"/>
    <lineage>
        <taxon>Eukaryota</taxon>
        <taxon>Viridiplantae</taxon>
        <taxon>Streptophyta</taxon>
        <taxon>Embryophyta</taxon>
        <taxon>Tracheophyta</taxon>
        <taxon>Spermatophyta</taxon>
        <taxon>Magnoliopsida</taxon>
        <taxon>Liliopsida</taxon>
        <taxon>Zosteraceae</taxon>
        <taxon>Zostera</taxon>
    </lineage>
</organism>
<evidence type="ECO:0000313" key="7">
    <source>
        <dbReference type="EMBL" id="KMZ58539.1"/>
    </source>
</evidence>
<comment type="similarity">
    <text evidence="1">Belongs to the sigma-70 factor family.</text>
</comment>
<dbReference type="GO" id="GO:0006355">
    <property type="term" value="P:regulation of DNA-templated transcription"/>
    <property type="evidence" value="ECO:0000318"/>
    <property type="project" value="GO_Central"/>
</dbReference>
<dbReference type="InterPro" id="IPR000943">
    <property type="entry name" value="RNA_pol_sigma70"/>
</dbReference>
<dbReference type="InterPro" id="IPR013325">
    <property type="entry name" value="RNA_pol_sigma_r2"/>
</dbReference>
<dbReference type="PANTHER" id="PTHR30603:SF57">
    <property type="entry name" value="RNA POLYMERASE SIGMA FACTOR SIGB"/>
    <property type="match status" value="1"/>
</dbReference>
<feature type="domain" description="RNA polymerase sigma-70" evidence="6">
    <location>
        <begin position="474"/>
        <end position="500"/>
    </location>
</feature>
<dbReference type="STRING" id="29655.A0A0K9NP32"/>
<comment type="caution">
    <text evidence="7">The sequence shown here is derived from an EMBL/GenBank/DDBJ whole genome shotgun (WGS) entry which is preliminary data.</text>
</comment>
<dbReference type="Gene3D" id="1.10.601.10">
    <property type="entry name" value="RNA Polymerase Primary Sigma Factor"/>
    <property type="match status" value="1"/>
</dbReference>
<dbReference type="SUPFAM" id="SSF88659">
    <property type="entry name" value="Sigma3 and sigma4 domains of RNA polymerase sigma factors"/>
    <property type="match status" value="2"/>
</dbReference>
<keyword evidence="8" id="KW-1185">Reference proteome</keyword>
<dbReference type="Pfam" id="PF04539">
    <property type="entry name" value="Sigma70_r3"/>
    <property type="match status" value="1"/>
</dbReference>
<dbReference type="GO" id="GO:0006352">
    <property type="term" value="P:DNA-templated transcription initiation"/>
    <property type="evidence" value="ECO:0007669"/>
    <property type="project" value="InterPro"/>
</dbReference>
<dbReference type="PRINTS" id="PR00046">
    <property type="entry name" value="SIGMA70FCT"/>
</dbReference>
<evidence type="ECO:0000259" key="6">
    <source>
        <dbReference type="PROSITE" id="PS00716"/>
    </source>
</evidence>
<dbReference type="SUPFAM" id="SSF88946">
    <property type="entry name" value="Sigma2 domain of RNA polymerase sigma factors"/>
    <property type="match status" value="1"/>
</dbReference>
<evidence type="ECO:0000313" key="8">
    <source>
        <dbReference type="Proteomes" id="UP000036987"/>
    </source>
</evidence>
<dbReference type="InterPro" id="IPR013324">
    <property type="entry name" value="RNA_pol_sigma_r3/r4-like"/>
</dbReference>
<dbReference type="GO" id="GO:0009507">
    <property type="term" value="C:chloroplast"/>
    <property type="evidence" value="ECO:0000318"/>
    <property type="project" value="GO_Central"/>
</dbReference>
<dbReference type="InterPro" id="IPR007624">
    <property type="entry name" value="RNA_pol_sigma70_r3"/>
</dbReference>
<keyword evidence="3" id="KW-0731">Sigma factor</keyword>
<protein>
    <submittedName>
        <fullName evidence="7">RNA polymerase sigma factor sigB</fullName>
    </submittedName>
</protein>
<dbReference type="Pfam" id="PF04542">
    <property type="entry name" value="Sigma70_r2"/>
    <property type="match status" value="1"/>
</dbReference>
<dbReference type="PROSITE" id="PS00716">
    <property type="entry name" value="SIGMA70_2"/>
    <property type="match status" value="1"/>
</dbReference>
<dbReference type="InterPro" id="IPR014284">
    <property type="entry name" value="RNA_pol_sigma-70_dom"/>
</dbReference>
<evidence type="ECO:0000256" key="4">
    <source>
        <dbReference type="ARBA" id="ARBA00023125"/>
    </source>
</evidence>
<dbReference type="GO" id="GO:1903865">
    <property type="term" value="C:sigma factor antagonist complex"/>
    <property type="evidence" value="ECO:0000318"/>
    <property type="project" value="GO_Central"/>
</dbReference>
<dbReference type="AlphaFoldDB" id="A0A0K9NP32"/>
<dbReference type="EMBL" id="LFYR01001927">
    <property type="protein sequence ID" value="KMZ58539.1"/>
    <property type="molecule type" value="Genomic_DNA"/>
</dbReference>
<dbReference type="NCBIfam" id="TIGR02937">
    <property type="entry name" value="sigma70-ECF"/>
    <property type="match status" value="1"/>
</dbReference>
<dbReference type="InterPro" id="IPR050239">
    <property type="entry name" value="Sigma-70_RNA_pol_init_factors"/>
</dbReference>
<dbReference type="Proteomes" id="UP000036987">
    <property type="component" value="Unassembled WGS sequence"/>
</dbReference>
<sequence length="514" mass="58511">MAYVLPRFNCSSNSHHLVLTLRPSRRRHHQSINPHSRFFWCSIPPILSTQTTHSAKARCIQTDFPTNVSSENLCPTQNSNSILATKAAESGKDTVQMLKPLDYESLDSDELDSDGFPSEADFLLLERMRLAEMESSSSSSSSSSSDCSGSIIVVKSGRREERMVRRSRAVQKISAKFDCSRKKKIKYKRPTAAQQIDESDPLRYLRSTANSSKLLTSADEFQLSEGIQDQLKLEKIKKDLTERFGIQPNFAQWASAAGTDQKLLRRRLNHGSMCKDRMVKSNIRLVISIARKFQGASAGMNLQDLVQEGCRGLVRGAEKFDATKGFKFSTYAHWWIRQAVRKSLSDHSRIIRLPFHMVDATYRVREARKQLFNKNGRQPDIKEIAETTGLTMKRLQAVLLTPKPPKSLDQKIGVFLDLKPSEVIADPCAETAEKLLMNKFMKQDLNKFIDSSLNPREKQVVYWRFGFEEGRVKTLQEIGGLLGISRERVRQIESSAFLKLKNKKKTKSLKHYLM</sequence>
<evidence type="ECO:0000256" key="2">
    <source>
        <dbReference type="ARBA" id="ARBA00023015"/>
    </source>
</evidence>
<keyword evidence="2" id="KW-0805">Transcription regulation</keyword>
<dbReference type="Gene3D" id="1.10.10.10">
    <property type="entry name" value="Winged helix-like DNA-binding domain superfamily/Winged helix DNA-binding domain"/>
    <property type="match status" value="2"/>
</dbReference>
<dbReference type="PANTHER" id="PTHR30603">
    <property type="entry name" value="RNA POLYMERASE SIGMA FACTOR RPO"/>
    <property type="match status" value="1"/>
</dbReference>
<dbReference type="InterPro" id="IPR007627">
    <property type="entry name" value="RNA_pol_sigma70_r2"/>
</dbReference>
<dbReference type="GO" id="GO:0016987">
    <property type="term" value="F:sigma factor activity"/>
    <property type="evidence" value="ECO:0000318"/>
    <property type="project" value="GO_Central"/>
</dbReference>
<accession>A0A0K9NP32</accession>